<dbReference type="SMART" id="SM00066">
    <property type="entry name" value="GAL4"/>
    <property type="match status" value="1"/>
</dbReference>
<gene>
    <name evidence="8" type="ORF">T310_8443</name>
</gene>
<proteinExistence type="predicted"/>
<keyword evidence="2" id="KW-0805">Transcription regulation</keyword>
<feature type="region of interest" description="Disordered" evidence="6">
    <location>
        <begin position="465"/>
        <end position="487"/>
    </location>
</feature>
<dbReference type="CDD" id="cd12148">
    <property type="entry name" value="fungal_TF_MHR"/>
    <property type="match status" value="1"/>
</dbReference>
<evidence type="ECO:0000256" key="2">
    <source>
        <dbReference type="ARBA" id="ARBA00023015"/>
    </source>
</evidence>
<dbReference type="EMBL" id="LASV01000600">
    <property type="protein sequence ID" value="KKA17613.1"/>
    <property type="molecule type" value="Genomic_DNA"/>
</dbReference>
<dbReference type="Pfam" id="PF00172">
    <property type="entry name" value="Zn_clus"/>
    <property type="match status" value="1"/>
</dbReference>
<feature type="region of interest" description="Disordered" evidence="6">
    <location>
        <begin position="81"/>
        <end position="123"/>
    </location>
</feature>
<name>A0A0F4YJ24_RASE3</name>
<dbReference type="GO" id="GO:0005634">
    <property type="term" value="C:nucleus"/>
    <property type="evidence" value="ECO:0007669"/>
    <property type="project" value="UniProtKB-SubCell"/>
</dbReference>
<dbReference type="GO" id="GO:0000981">
    <property type="term" value="F:DNA-binding transcription factor activity, RNA polymerase II-specific"/>
    <property type="evidence" value="ECO:0007669"/>
    <property type="project" value="InterPro"/>
</dbReference>
<dbReference type="GO" id="GO:0000976">
    <property type="term" value="F:transcription cis-regulatory region binding"/>
    <property type="evidence" value="ECO:0007669"/>
    <property type="project" value="TreeGrafter"/>
</dbReference>
<dbReference type="PANTHER" id="PTHR31845:SF21">
    <property type="entry name" value="REGULATORY PROTEIN LEU3"/>
    <property type="match status" value="1"/>
</dbReference>
<sequence length="535" mass="60875">MSKCNVPGIGLASHMQRPGLTCLQRKSRALLTAYLGRCLEEPRSKAEEAYDRDGSRSHVHSGCPEIAERRAVISARQLLARQAGQPQLRGTRPTTSSQFSHRPQSSLPKMNDRGRQPTSNRTKKACTECRQQKAKCDAYLHPDQPCSRCRKVHAKCVISDPFKREHKRKFFRDYAPFMPILDPHLSPNAYYAQSSLLFWVIIGVASRSYSKNPTLPSALARHILDAVLLSTASNSAALYKIQALLLLLTWPFPKMDVLFPLSGLLLHLAMLNGLHIPMSTHEFAKMKTNNLTEIDIHRRSELWAHCIIVYQHLFLGRLEWQWANQPLDSDTFYTTVCRLHIRVLHFYKGLSLTNDGCFSRLLATACTMIDLLRLLKSAISRDLDTERARSCLFKGINMLKTISVDRDDVTDMCATLLKQLWNSSKAFRKPDGTEHTTLRIRSRLTMSPLLDALWWWREEHDPSHKPVMPEDSHRDSNGIIPTQDPSAVASERPEVLPFLNDDFLADFEWALGNDYLFPPTEPYGTMPWSSTTNGV</sequence>
<evidence type="ECO:0000256" key="5">
    <source>
        <dbReference type="ARBA" id="ARBA00023242"/>
    </source>
</evidence>
<organism evidence="8 9">
    <name type="scientific">Rasamsonia emersonii (strain ATCC 16479 / CBS 393.64 / IMI 116815)</name>
    <dbReference type="NCBI Taxonomy" id="1408163"/>
    <lineage>
        <taxon>Eukaryota</taxon>
        <taxon>Fungi</taxon>
        <taxon>Dikarya</taxon>
        <taxon>Ascomycota</taxon>
        <taxon>Pezizomycotina</taxon>
        <taxon>Eurotiomycetes</taxon>
        <taxon>Eurotiomycetidae</taxon>
        <taxon>Eurotiales</taxon>
        <taxon>Trichocomaceae</taxon>
        <taxon>Rasamsonia</taxon>
    </lineage>
</organism>
<dbReference type="InterPro" id="IPR036864">
    <property type="entry name" value="Zn2-C6_fun-type_DNA-bd_sf"/>
</dbReference>
<dbReference type="PROSITE" id="PS00463">
    <property type="entry name" value="ZN2_CY6_FUNGAL_1"/>
    <property type="match status" value="1"/>
</dbReference>
<evidence type="ECO:0000256" key="4">
    <source>
        <dbReference type="ARBA" id="ARBA00023163"/>
    </source>
</evidence>
<dbReference type="CDD" id="cd00067">
    <property type="entry name" value="GAL4"/>
    <property type="match status" value="1"/>
</dbReference>
<dbReference type="STRING" id="1408163.A0A0F4YJ24"/>
<dbReference type="InterPro" id="IPR001138">
    <property type="entry name" value="Zn2Cys6_DnaBD"/>
</dbReference>
<keyword evidence="9" id="KW-1185">Reference proteome</keyword>
<evidence type="ECO:0000256" key="6">
    <source>
        <dbReference type="SAM" id="MobiDB-lite"/>
    </source>
</evidence>
<protein>
    <submittedName>
        <fullName evidence="8">C6 transcription factor</fullName>
    </submittedName>
</protein>
<dbReference type="AlphaFoldDB" id="A0A0F4YJ24"/>
<keyword evidence="4" id="KW-0804">Transcription</keyword>
<feature type="domain" description="Zn(2)-C6 fungal-type" evidence="7">
    <location>
        <begin position="125"/>
        <end position="158"/>
    </location>
</feature>
<dbReference type="OrthoDB" id="3163292at2759"/>
<reference evidence="8 9" key="1">
    <citation type="submission" date="2015-04" db="EMBL/GenBank/DDBJ databases">
        <authorList>
            <person name="Heijne W.H."/>
            <person name="Fedorova N.D."/>
            <person name="Nierman W.C."/>
            <person name="Vollebregt A.W."/>
            <person name="Zhao Z."/>
            <person name="Wu L."/>
            <person name="Kumar M."/>
            <person name="Stam H."/>
            <person name="van den Berg M.A."/>
            <person name="Pel H.J."/>
        </authorList>
    </citation>
    <scope>NUCLEOTIDE SEQUENCE [LARGE SCALE GENOMIC DNA]</scope>
    <source>
        <strain evidence="8 9">CBS 393.64</strain>
    </source>
</reference>
<dbReference type="PANTHER" id="PTHR31845">
    <property type="entry name" value="FINGER DOMAIN PROTEIN, PUTATIVE-RELATED"/>
    <property type="match status" value="1"/>
</dbReference>
<dbReference type="GO" id="GO:0008270">
    <property type="term" value="F:zinc ion binding"/>
    <property type="evidence" value="ECO:0007669"/>
    <property type="project" value="InterPro"/>
</dbReference>
<evidence type="ECO:0000259" key="7">
    <source>
        <dbReference type="PROSITE" id="PS50048"/>
    </source>
</evidence>
<dbReference type="SUPFAM" id="SSF57701">
    <property type="entry name" value="Zn2/Cys6 DNA-binding domain"/>
    <property type="match status" value="1"/>
</dbReference>
<evidence type="ECO:0000256" key="3">
    <source>
        <dbReference type="ARBA" id="ARBA00023125"/>
    </source>
</evidence>
<dbReference type="PROSITE" id="PS50048">
    <property type="entry name" value="ZN2_CY6_FUNGAL_2"/>
    <property type="match status" value="1"/>
</dbReference>
<evidence type="ECO:0000256" key="1">
    <source>
        <dbReference type="ARBA" id="ARBA00004123"/>
    </source>
</evidence>
<comment type="subcellular location">
    <subcellularLocation>
        <location evidence="1">Nucleus</location>
    </subcellularLocation>
</comment>
<dbReference type="InterPro" id="IPR051089">
    <property type="entry name" value="prtT"/>
</dbReference>
<dbReference type="Proteomes" id="UP000053958">
    <property type="component" value="Unassembled WGS sequence"/>
</dbReference>
<evidence type="ECO:0000313" key="9">
    <source>
        <dbReference type="Proteomes" id="UP000053958"/>
    </source>
</evidence>
<evidence type="ECO:0000313" key="8">
    <source>
        <dbReference type="EMBL" id="KKA17613.1"/>
    </source>
</evidence>
<feature type="compositionally biased region" description="Polar residues" evidence="6">
    <location>
        <begin position="92"/>
        <end position="108"/>
    </location>
</feature>
<feature type="compositionally biased region" description="Basic and acidic residues" evidence="6">
    <location>
        <begin position="465"/>
        <end position="476"/>
    </location>
</feature>
<dbReference type="Gene3D" id="4.10.240.10">
    <property type="entry name" value="Zn(2)-C6 fungal-type DNA-binding domain"/>
    <property type="match status" value="1"/>
</dbReference>
<dbReference type="RefSeq" id="XP_013324225.1">
    <property type="nucleotide sequence ID" value="XM_013468771.1"/>
</dbReference>
<dbReference type="GeneID" id="25320703"/>
<keyword evidence="5" id="KW-0539">Nucleus</keyword>
<comment type="caution">
    <text evidence="8">The sequence shown here is derived from an EMBL/GenBank/DDBJ whole genome shotgun (WGS) entry which is preliminary data.</text>
</comment>
<accession>A0A0F4YJ24</accession>
<keyword evidence="3" id="KW-0238">DNA-binding</keyword>